<evidence type="ECO:0000256" key="10">
    <source>
        <dbReference type="SAM" id="SignalP"/>
    </source>
</evidence>
<reference evidence="13 14" key="1">
    <citation type="submission" date="2024-01" db="EMBL/GenBank/DDBJ databases">
        <title>Niabella digestum sp. nov., isolated from waste digestion system.</title>
        <authorList>
            <person name="Zhang L."/>
        </authorList>
    </citation>
    <scope>NUCLEOTIDE SEQUENCE [LARGE SCALE GENOMIC DNA]</scope>
    <source>
        <strain evidence="13 14">A18</strain>
    </source>
</reference>
<keyword evidence="2 8" id="KW-0813">Transport</keyword>
<comment type="caution">
    <text evidence="13">The sequence shown here is derived from an EMBL/GenBank/DDBJ whole genome shotgun (WGS) entry which is preliminary data.</text>
</comment>
<dbReference type="EMBL" id="JAZGLY010000004">
    <property type="protein sequence ID" value="MEE6187341.1"/>
    <property type="molecule type" value="Genomic_DNA"/>
</dbReference>
<proteinExistence type="inferred from homology"/>
<sequence length="1081" mass="119091">MKRSMHAIVVCICLLFGVGYAHAQSTTINGVVTDDKKQLLPNVSVLIKGTNNGTVTDNNGKFTINASKGDVLEFSSVGYKVTTYTVGDATELDIVLIPEVENLVSVVVVGYGTQRKRDLTGAVSVVNMNDLKKQPSASPIEALQGKATGVQIINDGAPGATPQIRIRGFSTINNNDPLYIIDGMPYEGKLSWLNSNDIESMQVLKDASAASIYGARANNGVVIITTKKGTKGAPKVSLDMYYGMQSPNRSRFPKFLNPQQYAEYVYKRFKNAGETPGTLETTGSNYGTDPNNPTLPDYLLAGSKTGQLITPEDADPSKYNYVMDQSQFYQITRANKEGTNWFREITRNAPMQNYQLSVQGGGENSTYAISGSYFKQDGTFKYTGFERYTVRSNTSFTFLNNRVTIGENMQYSFTKGVGFGVNVNTAGSYQGEGSPIGWAYRIQTIIPVYDIKGNFAGTRGDKLGNADNPLAVLYRAKDNVGKSGQFFGSAFADVKLWEGLNFRTTYGIRYETYNGISIEYPNPERSEGSFTNNKLTETHGYNSEWTWTNTLTYKKLFNNLHNLTLLAGTEAVESDWRELRGNGSDFFIAGDLNYYYLNTAATTNAGSQGSIGALYSIFGRADYGFADKYLVSATLRRDGSSNFGANNRYGVFPAGSVAWRLSKENFMQSVSWVKDLKLRAGFGVTGNQRIPTFQYLRRYASSINSSFYPITGGDLASGLWTSNYDNPDIKWEELKSLNVGLDFTLFGNKIDGAIDWFNRKTTGVLYPVPQPSAAVGTGSSPYINSGTIQNKGFEVSLNYHYMGNGGDDAFQFDIGAFFSKYTNNIIELAPTVKEQPYLTLRGVTTSVLKAGAPLGAFYGYKVIGLYKSEEEIVNSPSYDGARVGGFKFADVSGPDGKPDGVIDGFDRTVIGNPHPDFIYSLNFNASYKRFDISMFFNGSQGNDLFDLTRQYTDFYAFPGAVSVRTLNAWDPVTNPNSQMPSPHSKAPTIEYQSSSYYVQDGSFFRMKNLQIGYTFPAEKMFKGRISHLRLYASATNLFVITSYSGMDPEVSQYSSTFTAPGVDMGVYPVPRQYLLGLNVTF</sequence>
<name>A0ABU7RHE6_9BACT</name>
<dbReference type="PROSITE" id="PS52016">
    <property type="entry name" value="TONB_DEPENDENT_REC_3"/>
    <property type="match status" value="1"/>
</dbReference>
<evidence type="ECO:0000259" key="11">
    <source>
        <dbReference type="Pfam" id="PF00593"/>
    </source>
</evidence>
<feature type="domain" description="TonB-dependent receptor plug" evidence="12">
    <location>
        <begin position="116"/>
        <end position="221"/>
    </location>
</feature>
<dbReference type="RefSeq" id="WP_330974750.1">
    <property type="nucleotide sequence ID" value="NZ_JAZGLY010000004.1"/>
</dbReference>
<evidence type="ECO:0000313" key="14">
    <source>
        <dbReference type="Proteomes" id="UP001357452"/>
    </source>
</evidence>
<dbReference type="InterPro" id="IPR036942">
    <property type="entry name" value="Beta-barrel_TonB_sf"/>
</dbReference>
<dbReference type="Gene3D" id="2.60.40.1120">
    <property type="entry name" value="Carboxypeptidase-like, regulatory domain"/>
    <property type="match status" value="1"/>
</dbReference>
<dbReference type="InterPro" id="IPR023997">
    <property type="entry name" value="TonB-dep_OMP_SusC/RagA_CS"/>
</dbReference>
<dbReference type="SUPFAM" id="SSF56935">
    <property type="entry name" value="Porins"/>
    <property type="match status" value="1"/>
</dbReference>
<evidence type="ECO:0000256" key="4">
    <source>
        <dbReference type="ARBA" id="ARBA00022692"/>
    </source>
</evidence>
<dbReference type="InterPro" id="IPR037066">
    <property type="entry name" value="Plug_dom_sf"/>
</dbReference>
<feature type="signal peptide" evidence="10">
    <location>
        <begin position="1"/>
        <end position="23"/>
    </location>
</feature>
<dbReference type="Gene3D" id="2.170.130.10">
    <property type="entry name" value="TonB-dependent receptor, plug domain"/>
    <property type="match status" value="1"/>
</dbReference>
<keyword evidence="10" id="KW-0732">Signal</keyword>
<organism evidence="13 14">
    <name type="scientific">Niabella digestorum</name>
    <dbReference type="NCBI Taxonomy" id="3117701"/>
    <lineage>
        <taxon>Bacteria</taxon>
        <taxon>Pseudomonadati</taxon>
        <taxon>Bacteroidota</taxon>
        <taxon>Chitinophagia</taxon>
        <taxon>Chitinophagales</taxon>
        <taxon>Chitinophagaceae</taxon>
        <taxon>Niabella</taxon>
    </lineage>
</organism>
<protein>
    <submittedName>
        <fullName evidence="13">TonB-dependent receptor</fullName>
    </submittedName>
</protein>
<keyword evidence="5 9" id="KW-0798">TonB box</keyword>
<dbReference type="InterPro" id="IPR039426">
    <property type="entry name" value="TonB-dep_rcpt-like"/>
</dbReference>
<dbReference type="Pfam" id="PF07715">
    <property type="entry name" value="Plug"/>
    <property type="match status" value="1"/>
</dbReference>
<feature type="chain" id="PRO_5045058257" evidence="10">
    <location>
        <begin position="24"/>
        <end position="1081"/>
    </location>
</feature>
<dbReference type="InterPro" id="IPR008969">
    <property type="entry name" value="CarboxyPept-like_regulatory"/>
</dbReference>
<dbReference type="Proteomes" id="UP001357452">
    <property type="component" value="Unassembled WGS sequence"/>
</dbReference>
<accession>A0ABU7RHE6</accession>
<evidence type="ECO:0000256" key="2">
    <source>
        <dbReference type="ARBA" id="ARBA00022448"/>
    </source>
</evidence>
<evidence type="ECO:0000256" key="6">
    <source>
        <dbReference type="ARBA" id="ARBA00023136"/>
    </source>
</evidence>
<evidence type="ECO:0000256" key="7">
    <source>
        <dbReference type="ARBA" id="ARBA00023237"/>
    </source>
</evidence>
<dbReference type="NCBIfam" id="TIGR04057">
    <property type="entry name" value="SusC_RagA_signa"/>
    <property type="match status" value="1"/>
</dbReference>
<feature type="domain" description="TonB-dependent receptor-like beta-barrel" evidence="11">
    <location>
        <begin position="491"/>
        <end position="1037"/>
    </location>
</feature>
<dbReference type="InterPro" id="IPR012910">
    <property type="entry name" value="Plug_dom"/>
</dbReference>
<evidence type="ECO:0000256" key="3">
    <source>
        <dbReference type="ARBA" id="ARBA00022452"/>
    </source>
</evidence>
<evidence type="ECO:0000256" key="9">
    <source>
        <dbReference type="RuleBase" id="RU003357"/>
    </source>
</evidence>
<keyword evidence="13" id="KW-0675">Receptor</keyword>
<dbReference type="InterPro" id="IPR023996">
    <property type="entry name" value="TonB-dep_OMP_SusC/RagA"/>
</dbReference>
<keyword evidence="3 8" id="KW-1134">Transmembrane beta strand</keyword>
<dbReference type="Pfam" id="PF00593">
    <property type="entry name" value="TonB_dep_Rec_b-barrel"/>
    <property type="match status" value="1"/>
</dbReference>
<evidence type="ECO:0000256" key="8">
    <source>
        <dbReference type="PROSITE-ProRule" id="PRU01360"/>
    </source>
</evidence>
<evidence type="ECO:0000259" key="12">
    <source>
        <dbReference type="Pfam" id="PF07715"/>
    </source>
</evidence>
<dbReference type="Gene3D" id="2.40.170.20">
    <property type="entry name" value="TonB-dependent receptor, beta-barrel domain"/>
    <property type="match status" value="1"/>
</dbReference>
<comment type="subcellular location">
    <subcellularLocation>
        <location evidence="1 8">Cell outer membrane</location>
        <topology evidence="1 8">Multi-pass membrane protein</topology>
    </subcellularLocation>
</comment>
<keyword evidence="7 8" id="KW-0998">Cell outer membrane</keyword>
<comment type="similarity">
    <text evidence="8 9">Belongs to the TonB-dependent receptor family.</text>
</comment>
<evidence type="ECO:0000313" key="13">
    <source>
        <dbReference type="EMBL" id="MEE6187341.1"/>
    </source>
</evidence>
<dbReference type="SUPFAM" id="SSF49464">
    <property type="entry name" value="Carboxypeptidase regulatory domain-like"/>
    <property type="match status" value="1"/>
</dbReference>
<keyword evidence="4 8" id="KW-0812">Transmembrane</keyword>
<dbReference type="InterPro" id="IPR000531">
    <property type="entry name" value="Beta-barrel_TonB"/>
</dbReference>
<evidence type="ECO:0000256" key="5">
    <source>
        <dbReference type="ARBA" id="ARBA00023077"/>
    </source>
</evidence>
<dbReference type="Pfam" id="PF13715">
    <property type="entry name" value="CarbopepD_reg_2"/>
    <property type="match status" value="1"/>
</dbReference>
<evidence type="ECO:0000256" key="1">
    <source>
        <dbReference type="ARBA" id="ARBA00004571"/>
    </source>
</evidence>
<dbReference type="NCBIfam" id="TIGR04056">
    <property type="entry name" value="OMP_RagA_SusC"/>
    <property type="match status" value="1"/>
</dbReference>
<keyword evidence="6 8" id="KW-0472">Membrane</keyword>
<keyword evidence="14" id="KW-1185">Reference proteome</keyword>
<gene>
    <name evidence="13" type="ORF">V2H41_08655</name>
</gene>